<dbReference type="PROSITE" id="PS50995">
    <property type="entry name" value="HTH_MARR_2"/>
    <property type="match status" value="1"/>
</dbReference>
<gene>
    <name evidence="2" type="ORF">MNBD_GAMMA11-991</name>
</gene>
<dbReference type="PANTHER" id="PTHR33164">
    <property type="entry name" value="TRANSCRIPTIONAL REGULATOR, MARR FAMILY"/>
    <property type="match status" value="1"/>
</dbReference>
<feature type="domain" description="HTH marR-type" evidence="1">
    <location>
        <begin position="20"/>
        <end position="154"/>
    </location>
</feature>
<dbReference type="SUPFAM" id="SSF46785">
    <property type="entry name" value="Winged helix' DNA-binding domain"/>
    <property type="match status" value="1"/>
</dbReference>
<organism evidence="2">
    <name type="scientific">hydrothermal vent metagenome</name>
    <dbReference type="NCBI Taxonomy" id="652676"/>
    <lineage>
        <taxon>unclassified sequences</taxon>
        <taxon>metagenomes</taxon>
        <taxon>ecological metagenomes</taxon>
    </lineage>
</organism>
<dbReference type="GO" id="GO:0006950">
    <property type="term" value="P:response to stress"/>
    <property type="evidence" value="ECO:0007669"/>
    <property type="project" value="TreeGrafter"/>
</dbReference>
<evidence type="ECO:0000259" key="1">
    <source>
        <dbReference type="PROSITE" id="PS50995"/>
    </source>
</evidence>
<dbReference type="Pfam" id="PF12802">
    <property type="entry name" value="MarR_2"/>
    <property type="match status" value="1"/>
</dbReference>
<reference evidence="2" key="1">
    <citation type="submission" date="2018-06" db="EMBL/GenBank/DDBJ databases">
        <authorList>
            <person name="Zhirakovskaya E."/>
        </authorList>
    </citation>
    <scope>NUCLEOTIDE SEQUENCE</scope>
</reference>
<dbReference type="Gene3D" id="1.10.10.10">
    <property type="entry name" value="Winged helix-like DNA-binding domain superfamily/Winged helix DNA-binding domain"/>
    <property type="match status" value="1"/>
</dbReference>
<accession>A0A3B0WY69</accession>
<dbReference type="SMART" id="SM00347">
    <property type="entry name" value="HTH_MARR"/>
    <property type="match status" value="1"/>
</dbReference>
<dbReference type="AlphaFoldDB" id="A0A3B0WY69"/>
<dbReference type="InterPro" id="IPR036388">
    <property type="entry name" value="WH-like_DNA-bd_sf"/>
</dbReference>
<protein>
    <submittedName>
        <fullName evidence="2">Transcriptional regulator, MarR family</fullName>
    </submittedName>
</protein>
<dbReference type="InterPro" id="IPR000835">
    <property type="entry name" value="HTH_MarR-typ"/>
</dbReference>
<name>A0A3B0WY69_9ZZZZ</name>
<dbReference type="EMBL" id="UOFG01000135">
    <property type="protein sequence ID" value="VAW60965.1"/>
    <property type="molecule type" value="Genomic_DNA"/>
</dbReference>
<dbReference type="GO" id="GO:0003700">
    <property type="term" value="F:DNA-binding transcription factor activity"/>
    <property type="evidence" value="ECO:0007669"/>
    <property type="project" value="InterPro"/>
</dbReference>
<evidence type="ECO:0000313" key="2">
    <source>
        <dbReference type="EMBL" id="VAW60965.1"/>
    </source>
</evidence>
<proteinExistence type="predicted"/>
<dbReference type="PANTHER" id="PTHR33164:SF43">
    <property type="entry name" value="HTH-TYPE TRANSCRIPTIONAL REPRESSOR YETL"/>
    <property type="match status" value="1"/>
</dbReference>
<dbReference type="InterPro" id="IPR039422">
    <property type="entry name" value="MarR/SlyA-like"/>
</dbReference>
<sequence length="161" mass="18347">MKFITDMNKKTLPENNHNRSANLRQCLLRASRYVNAAIVEGLHQRGFTELRSTHTALLSNLDLEGNKLTLIAQRAGITKQAMGRLADELVKLNYVTKTPNKNDRRSVTIKLTPEGLKLMNCSFMIMEELENRCTHRLGGSRFKKLLSSLQEIVNEFENTSE</sequence>
<dbReference type="InterPro" id="IPR036390">
    <property type="entry name" value="WH_DNA-bd_sf"/>
</dbReference>